<organism evidence="1 2">
    <name type="scientific">Alkalicoccobacillus plakortidis</name>
    <dbReference type="NCBI Taxonomy" id="444060"/>
    <lineage>
        <taxon>Bacteria</taxon>
        <taxon>Bacillati</taxon>
        <taxon>Bacillota</taxon>
        <taxon>Bacilli</taxon>
        <taxon>Bacillales</taxon>
        <taxon>Bacillaceae</taxon>
        <taxon>Alkalicoccobacillus</taxon>
    </lineage>
</organism>
<evidence type="ECO:0000313" key="2">
    <source>
        <dbReference type="Proteomes" id="UP001203665"/>
    </source>
</evidence>
<sequence length="123" mass="13468">MAWIQFGDPSVNGRGSGIRFGKNLAEIHITNYNGDYESGTLWANDIRVKGRGRLANSDTGITYVQGDQEVRITGYLTGSLRPLLASNVSVGSSRKLKTNIIPFNGKALDVINELGCYDLQPHR</sequence>
<dbReference type="RefSeq" id="WP_251606372.1">
    <property type="nucleotide sequence ID" value="NZ_JAMQJY010000001.1"/>
</dbReference>
<keyword evidence="2" id="KW-1185">Reference proteome</keyword>
<gene>
    <name evidence="1" type="ORF">NDM98_08595</name>
</gene>
<protein>
    <submittedName>
        <fullName evidence="1">Uncharacterized protein</fullName>
    </submittedName>
</protein>
<evidence type="ECO:0000313" key="1">
    <source>
        <dbReference type="EMBL" id="MCM2675541.1"/>
    </source>
</evidence>
<accession>A0ABT0XI01</accession>
<proteinExistence type="predicted"/>
<name>A0ABT0XI01_9BACI</name>
<dbReference type="Proteomes" id="UP001203665">
    <property type="component" value="Unassembled WGS sequence"/>
</dbReference>
<dbReference type="EMBL" id="JAMQJY010000001">
    <property type="protein sequence ID" value="MCM2675541.1"/>
    <property type="molecule type" value="Genomic_DNA"/>
</dbReference>
<comment type="caution">
    <text evidence="1">The sequence shown here is derived from an EMBL/GenBank/DDBJ whole genome shotgun (WGS) entry which is preliminary data.</text>
</comment>
<reference evidence="1" key="1">
    <citation type="submission" date="2022-06" db="EMBL/GenBank/DDBJ databases">
        <title>Alkalicoccobacillus porphyridii sp. nov., isolated from a marine red alga, Porphyridium purpureum and reclassification of Shouchella plakortidis and Shouchella gibsonii as Alkalicoccobacillus plakortidis comb. nov. and Alkalicoccobacillus gibsonii comb. nov.</title>
        <authorList>
            <person name="Kim K.H."/>
            <person name="Lee J.K."/>
            <person name="Han D.M."/>
            <person name="Baek J.H."/>
            <person name="Jeon C.O."/>
        </authorList>
    </citation>
    <scope>NUCLEOTIDE SEQUENCE</scope>
    <source>
        <strain evidence="1">DSM 19153</strain>
    </source>
</reference>